<comment type="similarity">
    <text evidence="1">Belongs to the peptidase C48 family.</text>
</comment>
<dbReference type="InterPro" id="IPR038765">
    <property type="entry name" value="Papain-like_cys_pep_sf"/>
</dbReference>
<sequence>MDSQEDTADLERESATEDSGLNYIGPEDTRVNLEGTETSEYAPLGNAGPDVYRTVPKVEMLWAKPSDLRSDLVVAILRSPDHKQEYLLHHSAFQSLRPHDWLFGETTECYLRATLNAKGASAKLYQLSHYTTGVFLNGTREQLPQQRLNFEQYDGVIVAVNVDNVHWRFVYIHAVSKKIFVLDPQRGSNEKEAATQACKKFGEFFKMRRNRDSIEDWVDTKWQPGTIDHSFQEDGDSCGVFVMQMARQVVENFPKIPENIHIDPSKDWMWNCRRNMAKDILQASGSPNVSLRFIITMPGSSVIMDFIENVISCGKYMQAKLPLKSKTLQALSSIDPVVRGHSQAVIQLKELAIIMKHLVPTESDPSMEILRSRRRTGITMFKREDVKLGPVDKTVCRNIRAAGKKDKSFREKRIEERKKRQAEYGCRASCGSAERAKTTAQAEERQARLRRGKAEECS</sequence>
<evidence type="ECO:0000256" key="4">
    <source>
        <dbReference type="SAM" id="MobiDB-lite"/>
    </source>
</evidence>
<dbReference type="SUPFAM" id="SSF54001">
    <property type="entry name" value="Cysteine proteinases"/>
    <property type="match status" value="1"/>
</dbReference>
<name>A0A498L6G2_LABRO</name>
<dbReference type="EMBL" id="QBIY01013539">
    <property type="protein sequence ID" value="RXN02416.1"/>
    <property type="molecule type" value="Genomic_DNA"/>
</dbReference>
<dbReference type="Proteomes" id="UP000290572">
    <property type="component" value="Unassembled WGS sequence"/>
</dbReference>
<keyword evidence="3" id="KW-0378">Hydrolase</keyword>
<organism evidence="6 7">
    <name type="scientific">Labeo rohita</name>
    <name type="common">Indian major carp</name>
    <name type="synonym">Cyprinus rohita</name>
    <dbReference type="NCBI Taxonomy" id="84645"/>
    <lineage>
        <taxon>Eukaryota</taxon>
        <taxon>Metazoa</taxon>
        <taxon>Chordata</taxon>
        <taxon>Craniata</taxon>
        <taxon>Vertebrata</taxon>
        <taxon>Euteleostomi</taxon>
        <taxon>Actinopterygii</taxon>
        <taxon>Neopterygii</taxon>
        <taxon>Teleostei</taxon>
        <taxon>Ostariophysi</taxon>
        <taxon>Cypriniformes</taxon>
        <taxon>Cyprinidae</taxon>
        <taxon>Labeoninae</taxon>
        <taxon>Labeonini</taxon>
        <taxon>Labeo</taxon>
    </lineage>
</organism>
<gene>
    <name evidence="6" type="ORF">ROHU_035020</name>
</gene>
<reference evidence="6 7" key="1">
    <citation type="submission" date="2018-03" db="EMBL/GenBank/DDBJ databases">
        <title>Draft genome sequence of Rohu Carp (Labeo rohita).</title>
        <authorList>
            <person name="Das P."/>
            <person name="Kushwaha B."/>
            <person name="Joshi C.G."/>
            <person name="Kumar D."/>
            <person name="Nagpure N.S."/>
            <person name="Sahoo L."/>
            <person name="Das S.P."/>
            <person name="Bit A."/>
            <person name="Patnaik S."/>
            <person name="Meher P.K."/>
            <person name="Jayasankar P."/>
            <person name="Koringa P.G."/>
            <person name="Patel N.V."/>
            <person name="Hinsu A.T."/>
            <person name="Kumar R."/>
            <person name="Pandey M."/>
            <person name="Agarwal S."/>
            <person name="Srivastava S."/>
            <person name="Singh M."/>
            <person name="Iquebal M.A."/>
            <person name="Jaiswal S."/>
            <person name="Angadi U.B."/>
            <person name="Kumar N."/>
            <person name="Raza M."/>
            <person name="Shah T.M."/>
            <person name="Rai A."/>
            <person name="Jena J.K."/>
        </authorList>
    </citation>
    <scope>NUCLEOTIDE SEQUENCE [LARGE SCALE GENOMIC DNA]</scope>
    <source>
        <strain evidence="6">DASCIFA01</strain>
        <tissue evidence="6">Testis</tissue>
    </source>
</reference>
<dbReference type="Pfam" id="PF02902">
    <property type="entry name" value="Peptidase_C48"/>
    <property type="match status" value="1"/>
</dbReference>
<feature type="region of interest" description="Disordered" evidence="4">
    <location>
        <begin position="407"/>
        <end position="458"/>
    </location>
</feature>
<dbReference type="AlphaFoldDB" id="A0A498L6G2"/>
<feature type="compositionally biased region" description="Basic and acidic residues" evidence="4">
    <location>
        <begin position="407"/>
        <end position="422"/>
    </location>
</feature>
<evidence type="ECO:0000313" key="6">
    <source>
        <dbReference type="EMBL" id="RXN02416.1"/>
    </source>
</evidence>
<evidence type="ECO:0000313" key="7">
    <source>
        <dbReference type="Proteomes" id="UP000290572"/>
    </source>
</evidence>
<feature type="region of interest" description="Disordered" evidence="4">
    <location>
        <begin position="1"/>
        <end position="27"/>
    </location>
</feature>
<evidence type="ECO:0000256" key="2">
    <source>
        <dbReference type="ARBA" id="ARBA00022670"/>
    </source>
</evidence>
<evidence type="ECO:0000259" key="5">
    <source>
        <dbReference type="Pfam" id="PF02902"/>
    </source>
</evidence>
<dbReference type="GO" id="GO:0008234">
    <property type="term" value="F:cysteine-type peptidase activity"/>
    <property type="evidence" value="ECO:0007669"/>
    <property type="project" value="InterPro"/>
</dbReference>
<proteinExistence type="inferred from homology"/>
<protein>
    <recommendedName>
        <fullName evidence="5">Ubiquitin-like protease family profile domain-containing protein</fullName>
    </recommendedName>
</protein>
<accession>A0A498L6G2</accession>
<evidence type="ECO:0000256" key="1">
    <source>
        <dbReference type="ARBA" id="ARBA00005234"/>
    </source>
</evidence>
<dbReference type="GO" id="GO:0006508">
    <property type="term" value="P:proteolysis"/>
    <property type="evidence" value="ECO:0007669"/>
    <property type="project" value="UniProtKB-KW"/>
</dbReference>
<dbReference type="InterPro" id="IPR003653">
    <property type="entry name" value="Peptidase_C48_C"/>
</dbReference>
<keyword evidence="7" id="KW-1185">Reference proteome</keyword>
<dbReference type="Gene3D" id="3.40.395.10">
    <property type="entry name" value="Adenoviral Proteinase, Chain A"/>
    <property type="match status" value="1"/>
</dbReference>
<feature type="compositionally biased region" description="Basic and acidic residues" evidence="4">
    <location>
        <begin position="434"/>
        <end position="458"/>
    </location>
</feature>
<evidence type="ECO:0000256" key="3">
    <source>
        <dbReference type="ARBA" id="ARBA00022801"/>
    </source>
</evidence>
<feature type="domain" description="Ubiquitin-like protease family profile" evidence="5">
    <location>
        <begin position="133"/>
        <end position="281"/>
    </location>
</feature>
<keyword evidence="2" id="KW-0645">Protease</keyword>
<comment type="caution">
    <text evidence="6">The sequence shown here is derived from an EMBL/GenBank/DDBJ whole genome shotgun (WGS) entry which is preliminary data.</text>
</comment>